<comment type="function">
    <text evidence="5">Binds covalently through a thioester bond to the pathogen surface resulting in pathogen clearance.</text>
</comment>
<keyword evidence="2" id="KW-0391">Immunity</keyword>
<evidence type="ECO:0000256" key="7">
    <source>
        <dbReference type="ARBA" id="ARBA00078071"/>
    </source>
</evidence>
<dbReference type="EMBL" id="JABDTM020000302">
    <property type="protein sequence ID" value="KAH0822676.1"/>
    <property type="molecule type" value="Genomic_DNA"/>
</dbReference>
<keyword evidence="1" id="KW-0732">Signal</keyword>
<gene>
    <name evidence="9" type="ORF">GEV33_000115</name>
</gene>
<sequence length="229" mass="25782">MCRFYKVVGPRVVRPNSEYHVAVSIQQTSEPTTVTATLQGISLNGSIYSSEDRVEVQPYTSRICRLEVGDVEYGDYKLIISGKGGVDFFNDYPVEFLDKSYSVFIQTDRAVYKPGSKILFRAVVLNSQLKPAAEVRNEFLEINVADGQGNRVKEWKRIQALRGVFTGEIKLSESPVLGNWNISVTIHGQTFSKAVEVAEYILPKFIVNIQAPRHMTFKENILVANIQTQ</sequence>
<dbReference type="InterPro" id="IPR002890">
    <property type="entry name" value="MG2"/>
</dbReference>
<feature type="domain" description="Macroglobulin" evidence="8">
    <location>
        <begin position="103"/>
        <end position="197"/>
    </location>
</feature>
<dbReference type="FunFam" id="2.60.40.1930:FF:000001">
    <property type="entry name" value="CD109 isoform 3"/>
    <property type="match status" value="1"/>
</dbReference>
<dbReference type="PANTHER" id="PTHR11412">
    <property type="entry name" value="MACROGLOBULIN / COMPLEMENT"/>
    <property type="match status" value="1"/>
</dbReference>
<dbReference type="GO" id="GO:0004866">
    <property type="term" value="F:endopeptidase inhibitor activity"/>
    <property type="evidence" value="ECO:0007669"/>
    <property type="project" value="InterPro"/>
</dbReference>
<proteinExistence type="predicted"/>
<dbReference type="AlphaFoldDB" id="A0A8J6HVC9"/>
<reference evidence="9" key="2">
    <citation type="submission" date="2021-08" db="EMBL/GenBank/DDBJ databases">
        <authorList>
            <person name="Eriksson T."/>
        </authorList>
    </citation>
    <scope>NUCLEOTIDE SEQUENCE</scope>
    <source>
        <strain evidence="9">Stoneville</strain>
        <tissue evidence="9">Whole head</tissue>
    </source>
</reference>
<dbReference type="Gene3D" id="2.60.40.2950">
    <property type="match status" value="1"/>
</dbReference>
<evidence type="ECO:0000313" key="10">
    <source>
        <dbReference type="Proteomes" id="UP000719412"/>
    </source>
</evidence>
<protein>
    <recommendedName>
        <fullName evidence="7">TEP1-F</fullName>
    </recommendedName>
</protein>
<evidence type="ECO:0000256" key="3">
    <source>
        <dbReference type="ARBA" id="ARBA00022966"/>
    </source>
</evidence>
<keyword evidence="10" id="KW-1185">Reference proteome</keyword>
<dbReference type="Proteomes" id="UP000719412">
    <property type="component" value="Unassembled WGS sequence"/>
</dbReference>
<dbReference type="PANTHER" id="PTHR11412:SF136">
    <property type="entry name" value="CD109 ANTIGEN"/>
    <property type="match status" value="1"/>
</dbReference>
<dbReference type="GO" id="GO:0005615">
    <property type="term" value="C:extracellular space"/>
    <property type="evidence" value="ECO:0007669"/>
    <property type="project" value="UniProtKB-ARBA"/>
</dbReference>
<evidence type="ECO:0000256" key="2">
    <source>
        <dbReference type="ARBA" id="ARBA00022859"/>
    </source>
</evidence>
<dbReference type="Pfam" id="PF01835">
    <property type="entry name" value="MG2"/>
    <property type="match status" value="1"/>
</dbReference>
<keyword evidence="3" id="KW-0882">Thioester bond</keyword>
<reference evidence="9" key="1">
    <citation type="journal article" date="2020" name="J Insects Food Feed">
        <title>The yellow mealworm (Tenebrio molitor) genome: a resource for the emerging insects as food and feed industry.</title>
        <authorList>
            <person name="Eriksson T."/>
            <person name="Andere A."/>
            <person name="Kelstrup H."/>
            <person name="Emery V."/>
            <person name="Picard C."/>
        </authorList>
    </citation>
    <scope>NUCLEOTIDE SEQUENCE</scope>
    <source>
        <strain evidence="9">Stoneville</strain>
        <tissue evidence="9">Whole head</tissue>
    </source>
</reference>
<comment type="subunit">
    <text evidence="6">Heterodimer of a TEP1-N chain and an TEP1-C chain non-covalently linked. Forms a complex composed of TEP1-N and TEP1-C heterodimer, LRIM1 and APL1C; the interaction stabilizes TEP1-N and TEP1-C heterodimer, prevents its binding to tissues while circulating in the hemolymph and protects the thioester bond from hydrolysis. Mature TEP1 and to a lesser extent full-length TEP1 interact with SPCLIP1; the interaction is induced by microbial infection.</text>
</comment>
<organism evidence="9 10">
    <name type="scientific">Tenebrio molitor</name>
    <name type="common">Yellow mealworm beetle</name>
    <dbReference type="NCBI Taxonomy" id="7067"/>
    <lineage>
        <taxon>Eukaryota</taxon>
        <taxon>Metazoa</taxon>
        <taxon>Ecdysozoa</taxon>
        <taxon>Arthropoda</taxon>
        <taxon>Hexapoda</taxon>
        <taxon>Insecta</taxon>
        <taxon>Pterygota</taxon>
        <taxon>Neoptera</taxon>
        <taxon>Endopterygota</taxon>
        <taxon>Coleoptera</taxon>
        <taxon>Polyphaga</taxon>
        <taxon>Cucujiformia</taxon>
        <taxon>Tenebrionidae</taxon>
        <taxon>Tenebrio</taxon>
    </lineage>
</organism>
<dbReference type="InterPro" id="IPR050473">
    <property type="entry name" value="A2M/Complement_sys"/>
</dbReference>
<accession>A0A8J6HVC9</accession>
<name>A0A8J6HVC9_TENMO</name>
<evidence type="ECO:0000313" key="9">
    <source>
        <dbReference type="EMBL" id="KAH0822676.1"/>
    </source>
</evidence>
<keyword evidence="4" id="KW-0325">Glycoprotein</keyword>
<evidence type="ECO:0000256" key="1">
    <source>
        <dbReference type="ARBA" id="ARBA00022729"/>
    </source>
</evidence>
<evidence type="ECO:0000256" key="6">
    <source>
        <dbReference type="ARBA" id="ARBA00063781"/>
    </source>
</evidence>
<evidence type="ECO:0000259" key="8">
    <source>
        <dbReference type="Pfam" id="PF01835"/>
    </source>
</evidence>
<evidence type="ECO:0000256" key="4">
    <source>
        <dbReference type="ARBA" id="ARBA00023180"/>
    </source>
</evidence>
<dbReference type="GO" id="GO:0002376">
    <property type="term" value="P:immune system process"/>
    <property type="evidence" value="ECO:0007669"/>
    <property type="project" value="UniProtKB-KW"/>
</dbReference>
<dbReference type="Gene3D" id="2.60.40.1930">
    <property type="match status" value="1"/>
</dbReference>
<evidence type="ECO:0000256" key="5">
    <source>
        <dbReference type="ARBA" id="ARBA00057615"/>
    </source>
</evidence>
<comment type="caution">
    <text evidence="9">The sequence shown here is derived from an EMBL/GenBank/DDBJ whole genome shotgun (WGS) entry which is preliminary data.</text>
</comment>